<reference evidence="1" key="2">
    <citation type="journal article" date="2023" name="Int. J. Mol. Sci.">
        <title>De Novo Assembly and Annotation of 11 Diverse Shrub Willow (Salix) Genomes Reveals Novel Gene Organization in Sex-Linked Regions.</title>
        <authorList>
            <person name="Hyden B."/>
            <person name="Feng K."/>
            <person name="Yates T.B."/>
            <person name="Jawdy S."/>
            <person name="Cereghino C."/>
            <person name="Smart L.B."/>
            <person name="Muchero W."/>
        </authorList>
    </citation>
    <scope>NUCLEOTIDE SEQUENCE</scope>
    <source>
        <tissue evidence="1">Shoot tip</tissue>
    </source>
</reference>
<keyword evidence="2" id="KW-1185">Reference proteome</keyword>
<evidence type="ECO:0000313" key="1">
    <source>
        <dbReference type="EMBL" id="KAJ6390312.1"/>
    </source>
</evidence>
<gene>
    <name evidence="1" type="ORF">OIU77_024517</name>
</gene>
<proteinExistence type="predicted"/>
<dbReference type="Proteomes" id="UP001141253">
    <property type="component" value="Chromosome 2"/>
</dbReference>
<comment type="caution">
    <text evidence="1">The sequence shown here is derived from an EMBL/GenBank/DDBJ whole genome shotgun (WGS) entry which is preliminary data.</text>
</comment>
<protein>
    <submittedName>
        <fullName evidence="1">Uncharacterized protein</fullName>
    </submittedName>
</protein>
<accession>A0ABQ9BSZ4</accession>
<organism evidence="1 2">
    <name type="scientific">Salix suchowensis</name>
    <dbReference type="NCBI Taxonomy" id="1278906"/>
    <lineage>
        <taxon>Eukaryota</taxon>
        <taxon>Viridiplantae</taxon>
        <taxon>Streptophyta</taxon>
        <taxon>Embryophyta</taxon>
        <taxon>Tracheophyta</taxon>
        <taxon>Spermatophyta</taxon>
        <taxon>Magnoliopsida</taxon>
        <taxon>eudicotyledons</taxon>
        <taxon>Gunneridae</taxon>
        <taxon>Pentapetalae</taxon>
        <taxon>rosids</taxon>
        <taxon>fabids</taxon>
        <taxon>Malpighiales</taxon>
        <taxon>Salicaceae</taxon>
        <taxon>Saliceae</taxon>
        <taxon>Salix</taxon>
    </lineage>
</organism>
<dbReference type="EMBL" id="JAPFFI010000006">
    <property type="protein sequence ID" value="KAJ6390312.1"/>
    <property type="molecule type" value="Genomic_DNA"/>
</dbReference>
<name>A0ABQ9BSZ4_9ROSI</name>
<reference evidence="1" key="1">
    <citation type="submission" date="2022-10" db="EMBL/GenBank/DDBJ databases">
        <authorList>
            <person name="Hyden B.L."/>
            <person name="Feng K."/>
            <person name="Yates T."/>
            <person name="Jawdy S."/>
            <person name="Smart L.B."/>
            <person name="Muchero W."/>
        </authorList>
    </citation>
    <scope>NUCLEOTIDE SEQUENCE</scope>
    <source>
        <tissue evidence="1">Shoot tip</tissue>
    </source>
</reference>
<sequence>MGEMEVVLTMGFSHVNFSDNGAKLSWYYHVHLKVSMLTLNVDIATCRTCQPGLQHPKAQAGESVSEKMVPGKTRVSKVVGQVL</sequence>
<evidence type="ECO:0000313" key="2">
    <source>
        <dbReference type="Proteomes" id="UP001141253"/>
    </source>
</evidence>